<sequence length="68" mass="7962">MHRRFGYKMASGLSRRKTVIWAGKLVPERPPQEMQSFTLTKEQQSGQTGIHRMPQLVHAGFNYREYPD</sequence>
<feature type="region of interest" description="Disordered" evidence="1">
    <location>
        <begin position="32"/>
        <end position="53"/>
    </location>
</feature>
<organism evidence="2 3">
    <name type="scientific">Wuchereria bancrofti</name>
    <dbReference type="NCBI Taxonomy" id="6293"/>
    <lineage>
        <taxon>Eukaryota</taxon>
        <taxon>Metazoa</taxon>
        <taxon>Ecdysozoa</taxon>
        <taxon>Nematoda</taxon>
        <taxon>Chromadorea</taxon>
        <taxon>Rhabditida</taxon>
        <taxon>Spirurina</taxon>
        <taxon>Spiruromorpha</taxon>
        <taxon>Filarioidea</taxon>
        <taxon>Onchocercidae</taxon>
        <taxon>Wuchereria</taxon>
    </lineage>
</organism>
<evidence type="ECO:0000256" key="1">
    <source>
        <dbReference type="SAM" id="MobiDB-lite"/>
    </source>
</evidence>
<protein>
    <submittedName>
        <fullName evidence="2">Uncharacterized protein</fullName>
    </submittedName>
</protein>
<evidence type="ECO:0000313" key="3">
    <source>
        <dbReference type="Proteomes" id="UP000004810"/>
    </source>
</evidence>
<dbReference type="Proteomes" id="UP000004810">
    <property type="component" value="Unassembled WGS sequence"/>
</dbReference>
<dbReference type="EMBL" id="ADBV01001614">
    <property type="protein sequence ID" value="EJW84452.1"/>
    <property type="molecule type" value="Genomic_DNA"/>
</dbReference>
<name>J9F4P7_WUCBA</name>
<accession>J9F4P7</accession>
<proteinExistence type="predicted"/>
<feature type="compositionally biased region" description="Polar residues" evidence="1">
    <location>
        <begin position="33"/>
        <end position="48"/>
    </location>
</feature>
<evidence type="ECO:0000313" key="2">
    <source>
        <dbReference type="EMBL" id="EJW84452.1"/>
    </source>
</evidence>
<reference evidence="3" key="1">
    <citation type="submission" date="2012-08" db="EMBL/GenBank/DDBJ databases">
        <title>The Genome Sequence of Wuchereria bancrofti.</title>
        <authorList>
            <person name="Nutman T.B."/>
            <person name="Fink D.L."/>
            <person name="Russ C."/>
            <person name="Young S."/>
            <person name="Zeng Q."/>
            <person name="Koehrsen M."/>
            <person name="Alvarado L."/>
            <person name="Berlin A."/>
            <person name="Chapman S.B."/>
            <person name="Chen Z."/>
            <person name="Freedman E."/>
            <person name="Gellesch M."/>
            <person name="Goldberg J."/>
            <person name="Griggs A."/>
            <person name="Gujja S."/>
            <person name="Heilman E.R."/>
            <person name="Heiman D."/>
            <person name="Hepburn T."/>
            <person name="Howarth C."/>
            <person name="Jen D."/>
            <person name="Larson L."/>
            <person name="Lewis B."/>
            <person name="Mehta T."/>
            <person name="Park D."/>
            <person name="Pearson M."/>
            <person name="Roberts A."/>
            <person name="Saif S."/>
            <person name="Shea T."/>
            <person name="Shenoy N."/>
            <person name="Sisk P."/>
            <person name="Stolte C."/>
            <person name="Sykes S."/>
            <person name="Walk T."/>
            <person name="White J."/>
            <person name="Yandava C."/>
            <person name="Haas B."/>
            <person name="Henn M.R."/>
            <person name="Nusbaum C."/>
            <person name="Birren B."/>
        </authorList>
    </citation>
    <scope>NUCLEOTIDE SEQUENCE [LARGE SCALE GENOMIC DNA]</scope>
    <source>
        <strain evidence="3">NA</strain>
    </source>
</reference>
<comment type="caution">
    <text evidence="2">The sequence shown here is derived from an EMBL/GenBank/DDBJ whole genome shotgun (WGS) entry which is preliminary data.</text>
</comment>
<gene>
    <name evidence="2" type="ORF">WUBG_04640</name>
</gene>
<dbReference type="AlphaFoldDB" id="J9F4P7"/>